<name>A0A5R9GBB7_9BACL</name>
<keyword evidence="1" id="KW-0812">Transmembrane</keyword>
<dbReference type="OrthoDB" id="2642072at2"/>
<proteinExistence type="predicted"/>
<dbReference type="InterPro" id="IPR015943">
    <property type="entry name" value="WD40/YVTN_repeat-like_dom_sf"/>
</dbReference>
<dbReference type="SUPFAM" id="SSF110296">
    <property type="entry name" value="Oligoxyloglucan reducing end-specific cellobiohydrolase"/>
    <property type="match status" value="1"/>
</dbReference>
<protein>
    <recommendedName>
        <fullName evidence="4">Photosynthesis system II assembly factor Ycf48/Hcf136-like domain-containing protein</fullName>
    </recommendedName>
</protein>
<comment type="caution">
    <text evidence="2">The sequence shown here is derived from an EMBL/GenBank/DDBJ whole genome shotgun (WGS) entry which is preliminary data.</text>
</comment>
<evidence type="ECO:0000256" key="1">
    <source>
        <dbReference type="SAM" id="Phobius"/>
    </source>
</evidence>
<dbReference type="Gene3D" id="2.130.10.10">
    <property type="entry name" value="YVTN repeat-like/Quinoprotein amine dehydrogenase"/>
    <property type="match status" value="2"/>
</dbReference>
<evidence type="ECO:0000313" key="2">
    <source>
        <dbReference type="EMBL" id="TLS50013.1"/>
    </source>
</evidence>
<feature type="transmembrane region" description="Helical" evidence="1">
    <location>
        <begin position="12"/>
        <end position="31"/>
    </location>
</feature>
<keyword evidence="3" id="KW-1185">Reference proteome</keyword>
<sequence length="302" mass="33030">MTQKKSFKIGTGTIVLTVFSIIVTGGVWGIVDRWDEANSDEFDPASTHPHTFTYSPDENSVWMGTHTGIYELSDGKWRRAVEDLRDNDIMGLEINSSDPNKIVASGHGFIAGTSDGGGAWTAFENGVPNQPKPNVPDAHLLTTDPNNPEHLFVFINQEGDNVYESLDGGRTWSVAGEVSAGAYTIAVPANRPVNENSLLVGTEEGLFLYRLGTELNSTETLNSEPTYGLLTRVNGEIISLTESGMYRSVDGKDWSPMDLELKDEMPLGIKASKQNPNQLLIVTNQFTAYESTDNGQTWNPLN</sequence>
<evidence type="ECO:0000313" key="3">
    <source>
        <dbReference type="Proteomes" id="UP000309676"/>
    </source>
</evidence>
<dbReference type="AlphaFoldDB" id="A0A5R9GBB7"/>
<accession>A0A5R9GBB7</accession>
<dbReference type="EMBL" id="VCIW01000017">
    <property type="protein sequence ID" value="TLS50013.1"/>
    <property type="molecule type" value="Genomic_DNA"/>
</dbReference>
<evidence type="ECO:0008006" key="4">
    <source>
        <dbReference type="Google" id="ProtNLM"/>
    </source>
</evidence>
<organism evidence="2 3">
    <name type="scientific">Paenibacillus antri</name>
    <dbReference type="NCBI Taxonomy" id="2582848"/>
    <lineage>
        <taxon>Bacteria</taxon>
        <taxon>Bacillati</taxon>
        <taxon>Bacillota</taxon>
        <taxon>Bacilli</taxon>
        <taxon>Bacillales</taxon>
        <taxon>Paenibacillaceae</taxon>
        <taxon>Paenibacillus</taxon>
    </lineage>
</organism>
<gene>
    <name evidence="2" type="ORF">FE782_21995</name>
</gene>
<keyword evidence="1" id="KW-1133">Transmembrane helix</keyword>
<reference evidence="2 3" key="1">
    <citation type="submission" date="2019-05" db="EMBL/GenBank/DDBJ databases">
        <authorList>
            <person name="Narsing Rao M.P."/>
            <person name="Li W.J."/>
        </authorList>
    </citation>
    <scope>NUCLEOTIDE SEQUENCE [LARGE SCALE GENOMIC DNA]</scope>
    <source>
        <strain evidence="2 3">SYSU_K30003</strain>
    </source>
</reference>
<dbReference type="RefSeq" id="WP_138196497.1">
    <property type="nucleotide sequence ID" value="NZ_VCIW01000017.1"/>
</dbReference>
<dbReference type="Proteomes" id="UP000309676">
    <property type="component" value="Unassembled WGS sequence"/>
</dbReference>
<keyword evidence="1" id="KW-0472">Membrane</keyword>